<dbReference type="EMBL" id="SDWU01000016">
    <property type="protein sequence ID" value="RYC00026.1"/>
    <property type="molecule type" value="Genomic_DNA"/>
</dbReference>
<accession>A0A4Q2SCT6</accession>
<keyword evidence="2" id="KW-1185">Reference proteome</keyword>
<protein>
    <submittedName>
        <fullName evidence="1">Pilus assembly protein CpaE</fullName>
    </submittedName>
</protein>
<proteinExistence type="predicted"/>
<dbReference type="AlphaFoldDB" id="A0A4Q2SCT6"/>
<evidence type="ECO:0000313" key="1">
    <source>
        <dbReference type="EMBL" id="RYC00026.1"/>
    </source>
</evidence>
<evidence type="ECO:0000313" key="2">
    <source>
        <dbReference type="Proteomes" id="UP000293291"/>
    </source>
</evidence>
<sequence length="138" mass="15001">MISLDLALRLHHAGVAWTPGNGDRFWLPDRELDETIFTVSDMVVEVRDHAGGRVLAFNGTTEWALDAIEEHEVVWLPRLDQLLDLLGPRFVSLTARSGGHVVRVRSGQSEQEHVDVGAADAAARAVLGLMEQGGRAGA</sequence>
<organism evidence="1 2">
    <name type="scientific">Nocardioides ganghwensis</name>
    <dbReference type="NCBI Taxonomy" id="252230"/>
    <lineage>
        <taxon>Bacteria</taxon>
        <taxon>Bacillati</taxon>
        <taxon>Actinomycetota</taxon>
        <taxon>Actinomycetes</taxon>
        <taxon>Propionibacteriales</taxon>
        <taxon>Nocardioidaceae</taxon>
        <taxon>Nocardioides</taxon>
    </lineage>
</organism>
<name>A0A4Q2SCT6_9ACTN</name>
<comment type="caution">
    <text evidence="1">The sequence shown here is derived from an EMBL/GenBank/DDBJ whole genome shotgun (WGS) entry which is preliminary data.</text>
</comment>
<reference evidence="1 2" key="1">
    <citation type="submission" date="2019-01" db="EMBL/GenBank/DDBJ databases">
        <title>Novel species of Nocardioides.</title>
        <authorList>
            <person name="Liu Q."/>
            <person name="Xin Y.-H."/>
        </authorList>
    </citation>
    <scope>NUCLEOTIDE SEQUENCE [LARGE SCALE GENOMIC DNA]</scope>
    <source>
        <strain evidence="1 2">CGMCC 4.6875</strain>
    </source>
</reference>
<dbReference type="OrthoDB" id="3295834at2"/>
<dbReference type="RefSeq" id="WP_129455922.1">
    <property type="nucleotide sequence ID" value="NZ_JACXYX010000001.1"/>
</dbReference>
<dbReference type="Proteomes" id="UP000293291">
    <property type="component" value="Unassembled WGS sequence"/>
</dbReference>
<gene>
    <name evidence="1" type="ORF">EUA07_14640</name>
</gene>